<feature type="region of interest" description="Disordered" evidence="7">
    <location>
        <begin position="71"/>
        <end position="90"/>
    </location>
</feature>
<evidence type="ECO:0000256" key="7">
    <source>
        <dbReference type="SAM" id="MobiDB-lite"/>
    </source>
</evidence>
<reference evidence="9" key="2">
    <citation type="journal article" date="2023" name="IMA Fungus">
        <title>Comparative genomic study of the Penicillium genus elucidates a diverse pangenome and 15 lateral gene transfer events.</title>
        <authorList>
            <person name="Petersen C."/>
            <person name="Sorensen T."/>
            <person name="Nielsen M.R."/>
            <person name="Sondergaard T.E."/>
            <person name="Sorensen J.L."/>
            <person name="Fitzpatrick D.A."/>
            <person name="Frisvad J.C."/>
            <person name="Nielsen K.L."/>
        </authorList>
    </citation>
    <scope>NUCLEOTIDE SEQUENCE</scope>
    <source>
        <strain evidence="9">IBT 21472</strain>
    </source>
</reference>
<evidence type="ECO:0000256" key="1">
    <source>
        <dbReference type="ARBA" id="ARBA00004123"/>
    </source>
</evidence>
<dbReference type="Pfam" id="PF00172">
    <property type="entry name" value="Zn_clus"/>
    <property type="match status" value="1"/>
</dbReference>
<keyword evidence="6" id="KW-0539">Nucleus</keyword>
<dbReference type="InterPro" id="IPR001138">
    <property type="entry name" value="Zn2Cys6_DnaBD"/>
</dbReference>
<comment type="subcellular location">
    <subcellularLocation>
        <location evidence="1">Nucleus</location>
    </subcellularLocation>
</comment>
<dbReference type="PANTHER" id="PTHR31001:SF82">
    <property type="entry name" value="ZN(II)2CYS6 TRANSCRIPTION FACTOR (EUROFUNG)"/>
    <property type="match status" value="1"/>
</dbReference>
<keyword evidence="10" id="KW-1185">Reference proteome</keyword>
<gene>
    <name evidence="9" type="ORF">N7476_001042</name>
</gene>
<evidence type="ECO:0000259" key="8">
    <source>
        <dbReference type="PROSITE" id="PS50048"/>
    </source>
</evidence>
<dbReference type="AlphaFoldDB" id="A0A9W9QCK9"/>
<dbReference type="PROSITE" id="PS00463">
    <property type="entry name" value="ZN2_CY6_FUNGAL_1"/>
    <property type="match status" value="1"/>
</dbReference>
<organism evidence="9 10">
    <name type="scientific">Penicillium atrosanguineum</name>
    <dbReference type="NCBI Taxonomy" id="1132637"/>
    <lineage>
        <taxon>Eukaryota</taxon>
        <taxon>Fungi</taxon>
        <taxon>Dikarya</taxon>
        <taxon>Ascomycota</taxon>
        <taxon>Pezizomycotina</taxon>
        <taxon>Eurotiomycetes</taxon>
        <taxon>Eurotiomycetidae</taxon>
        <taxon>Eurotiales</taxon>
        <taxon>Aspergillaceae</taxon>
        <taxon>Penicillium</taxon>
    </lineage>
</organism>
<dbReference type="SMART" id="SM00066">
    <property type="entry name" value="GAL4"/>
    <property type="match status" value="1"/>
</dbReference>
<feature type="domain" description="Zn(2)-C6 fungal-type" evidence="8">
    <location>
        <begin position="11"/>
        <end position="43"/>
    </location>
</feature>
<evidence type="ECO:0000256" key="5">
    <source>
        <dbReference type="ARBA" id="ARBA00023163"/>
    </source>
</evidence>
<dbReference type="InterPro" id="IPR007219">
    <property type="entry name" value="XnlR_reg_dom"/>
</dbReference>
<dbReference type="GO" id="GO:0000981">
    <property type="term" value="F:DNA-binding transcription factor activity, RNA polymerase II-specific"/>
    <property type="evidence" value="ECO:0007669"/>
    <property type="project" value="InterPro"/>
</dbReference>
<dbReference type="SUPFAM" id="SSF57701">
    <property type="entry name" value="Zn2/Cys6 DNA-binding domain"/>
    <property type="match status" value="1"/>
</dbReference>
<dbReference type="PANTHER" id="PTHR31001">
    <property type="entry name" value="UNCHARACTERIZED TRANSCRIPTIONAL REGULATORY PROTEIN"/>
    <property type="match status" value="1"/>
</dbReference>
<evidence type="ECO:0000256" key="4">
    <source>
        <dbReference type="ARBA" id="ARBA00023125"/>
    </source>
</evidence>
<keyword evidence="2" id="KW-0479">Metal-binding</keyword>
<dbReference type="InterPro" id="IPR036864">
    <property type="entry name" value="Zn2-C6_fun-type_DNA-bd_sf"/>
</dbReference>
<evidence type="ECO:0000256" key="2">
    <source>
        <dbReference type="ARBA" id="ARBA00022723"/>
    </source>
</evidence>
<evidence type="ECO:0000256" key="3">
    <source>
        <dbReference type="ARBA" id="ARBA00023015"/>
    </source>
</evidence>
<protein>
    <recommendedName>
        <fullName evidence="8">Zn(2)-C6 fungal-type domain-containing protein</fullName>
    </recommendedName>
</protein>
<feature type="non-terminal residue" evidence="9">
    <location>
        <position position="1"/>
    </location>
</feature>
<name>A0A9W9QCK9_9EURO</name>
<comment type="caution">
    <text evidence="9">The sequence shown here is derived from an EMBL/GenBank/DDBJ whole genome shotgun (WGS) entry which is preliminary data.</text>
</comment>
<dbReference type="GO" id="GO:0005634">
    <property type="term" value="C:nucleus"/>
    <property type="evidence" value="ECO:0007669"/>
    <property type="project" value="UniProtKB-SubCell"/>
</dbReference>
<dbReference type="GO" id="GO:0003677">
    <property type="term" value="F:DNA binding"/>
    <property type="evidence" value="ECO:0007669"/>
    <property type="project" value="UniProtKB-KW"/>
</dbReference>
<dbReference type="EMBL" id="JAPZBO010000001">
    <property type="protein sequence ID" value="KAJ5331259.1"/>
    <property type="molecule type" value="Genomic_DNA"/>
</dbReference>
<dbReference type="GO" id="GO:0008270">
    <property type="term" value="F:zinc ion binding"/>
    <property type="evidence" value="ECO:0007669"/>
    <property type="project" value="InterPro"/>
</dbReference>
<dbReference type="GO" id="GO:0006351">
    <property type="term" value="P:DNA-templated transcription"/>
    <property type="evidence" value="ECO:0007669"/>
    <property type="project" value="InterPro"/>
</dbReference>
<keyword evidence="5" id="KW-0804">Transcription</keyword>
<dbReference type="Pfam" id="PF04082">
    <property type="entry name" value="Fungal_trans"/>
    <property type="match status" value="1"/>
</dbReference>
<accession>A0A9W9QCK9</accession>
<keyword evidence="4" id="KW-0238">DNA-binding</keyword>
<proteinExistence type="predicted"/>
<evidence type="ECO:0000313" key="9">
    <source>
        <dbReference type="EMBL" id="KAJ5331259.1"/>
    </source>
</evidence>
<dbReference type="Gene3D" id="4.10.240.10">
    <property type="entry name" value="Zn(2)-C6 fungal-type DNA-binding domain"/>
    <property type="match status" value="1"/>
</dbReference>
<dbReference type="InterPro" id="IPR050613">
    <property type="entry name" value="Sec_Metabolite_Reg"/>
</dbReference>
<evidence type="ECO:0000256" key="6">
    <source>
        <dbReference type="ARBA" id="ARBA00023242"/>
    </source>
</evidence>
<evidence type="ECO:0000313" key="10">
    <source>
        <dbReference type="Proteomes" id="UP001147746"/>
    </source>
</evidence>
<dbReference type="SMART" id="SM00906">
    <property type="entry name" value="Fungal_trans"/>
    <property type="match status" value="1"/>
</dbReference>
<dbReference type="PROSITE" id="PS50048">
    <property type="entry name" value="ZN2_CY6_FUNGAL_2"/>
    <property type="match status" value="1"/>
</dbReference>
<sequence length="680" mass="76380">HSRRRNGKLASCEPCRKDKVRCDHAQPVCKRCQQRGFTGRCFYHPAPLTSATRRRPDKDSQIRLSPSLSLRNLENPRSDSETLDAVAERPSVCHPAPRTDQLLPAGYLGPTSFIAGFEESVDFGFQASEQCNTDGRENSVMVPSPGLVKRTAEVLSCLRDFSYIKNLVQEYYSVSQIAVIPSSFILNTLDELEVTVKGSLFGTASDEQLLKFSTLVIQNTSKALKVPQNTDGSVFHKCFTGPCLRLEIIGVLYALAGRASYFGLADGRVRDTESRTQFSRKMLVVCDLTIQICKSLTSLNDLSLCLVHENLLLSKLLQGDSSSVTWNRLGELATDIFEFGVHRDTPSSLPLFILESRRRLFAASYQLDKSIATFLGRPPRISWRHSDCLLPLDISDEALAGPPYTLEAARRSLDANGWNTKKVYQQTSWIRLRFIISTFREEILELSLQKSSPNRTEQLRGVSSRCHQAWSSLPGHLQYTPSCWESDLPIGVKLMSIISYLGYLYNEFLVQSLLCQDSDNTNAALLEVSSEILSTVLTLGRQWERSVDIKSDFTWITLVYGFSCAGVLIRALQRQVRTGQPLLFSGSRSSLIRNLSVFISHLESMAGSEQPTSPLFVRATSVFSSIIDEILEPRLEIPVDNTNLDTILNPDIDTPFFFDLQGMDLFETQDFRFAFDEMLY</sequence>
<dbReference type="CDD" id="cd12148">
    <property type="entry name" value="fungal_TF_MHR"/>
    <property type="match status" value="1"/>
</dbReference>
<dbReference type="Proteomes" id="UP001147746">
    <property type="component" value="Unassembled WGS sequence"/>
</dbReference>
<dbReference type="CDD" id="cd00067">
    <property type="entry name" value="GAL4"/>
    <property type="match status" value="1"/>
</dbReference>
<reference evidence="9" key="1">
    <citation type="submission" date="2022-12" db="EMBL/GenBank/DDBJ databases">
        <authorList>
            <person name="Petersen C."/>
        </authorList>
    </citation>
    <scope>NUCLEOTIDE SEQUENCE</scope>
    <source>
        <strain evidence="9">IBT 21472</strain>
    </source>
</reference>
<keyword evidence="3" id="KW-0805">Transcription regulation</keyword>